<reference evidence="1" key="1">
    <citation type="submission" date="2023-07" db="EMBL/GenBank/DDBJ databases">
        <title>Black Yeasts Isolated from many extreme environments.</title>
        <authorList>
            <person name="Coleine C."/>
            <person name="Stajich J.E."/>
            <person name="Selbmann L."/>
        </authorList>
    </citation>
    <scope>NUCLEOTIDE SEQUENCE</scope>
    <source>
        <strain evidence="1">CCFEE 5714</strain>
    </source>
</reference>
<protein>
    <submittedName>
        <fullName evidence="1">Uncharacterized protein</fullName>
    </submittedName>
</protein>
<dbReference type="Proteomes" id="UP001281147">
    <property type="component" value="Unassembled WGS sequence"/>
</dbReference>
<name>A0ACC3NBS4_9PEZI</name>
<organism evidence="1 2">
    <name type="scientific">Vermiconidia calcicola</name>
    <dbReference type="NCBI Taxonomy" id="1690605"/>
    <lineage>
        <taxon>Eukaryota</taxon>
        <taxon>Fungi</taxon>
        <taxon>Dikarya</taxon>
        <taxon>Ascomycota</taxon>
        <taxon>Pezizomycotina</taxon>
        <taxon>Dothideomycetes</taxon>
        <taxon>Dothideomycetidae</taxon>
        <taxon>Mycosphaerellales</taxon>
        <taxon>Extremaceae</taxon>
        <taxon>Vermiconidia</taxon>
    </lineage>
</organism>
<proteinExistence type="predicted"/>
<evidence type="ECO:0000313" key="2">
    <source>
        <dbReference type="Proteomes" id="UP001281147"/>
    </source>
</evidence>
<dbReference type="EMBL" id="JAUTXU010000058">
    <property type="protein sequence ID" value="KAK3714064.1"/>
    <property type="molecule type" value="Genomic_DNA"/>
</dbReference>
<gene>
    <name evidence="1" type="ORF">LTR37_008093</name>
</gene>
<sequence>MPEAVALATTKRKFYKALDSLNNSSQVSIAPSISESTKVAKRPATAAAAFDEARERAAKRLRHSTSSSSLPYKVTPSPTPSPTASKRVHEKSKDPPNFSPWSHETFLSRLKTFASVSLWHPKPDAINEVEWAKRGWVCVEVNTVACKGGCEKRVVVTLNSAKKKVTEQQQEEVERAEDDGEEDDEEADQATFEQALVERYQNVIVEGHNQSCLWRKTGCKDDVYHLQVVRPSVWQPELRKRLQSTLAISSAIQNVKISTVSKEGLKISAPERLLKDLPADIIGSASSTIGSYALISALEVALHGWRGSTESGSELLHCDACFQRIGLWMYQPGYRPAASHSDDYEDGADPAIIDLVDMHREHCPWRNAATQRASGSLKGLNACEIMYRVVSTYARDQRRRSDEHSATTNNVEADQERDAAADATEDSESPAVLSREEVARQDKERESRLRKIKSLFMIKRRSKSVPKAALK</sequence>
<keyword evidence="2" id="KW-1185">Reference proteome</keyword>
<accession>A0ACC3NBS4</accession>
<evidence type="ECO:0000313" key="1">
    <source>
        <dbReference type="EMBL" id="KAK3714064.1"/>
    </source>
</evidence>
<comment type="caution">
    <text evidence="1">The sequence shown here is derived from an EMBL/GenBank/DDBJ whole genome shotgun (WGS) entry which is preliminary data.</text>
</comment>